<comment type="caution">
    <text evidence="1">The sequence shown here is derived from an EMBL/GenBank/DDBJ whole genome shotgun (WGS) entry which is preliminary data.</text>
</comment>
<protein>
    <submittedName>
        <fullName evidence="1">Uncharacterized protein</fullName>
    </submittedName>
</protein>
<keyword evidence="2" id="KW-1185">Reference proteome</keyword>
<sequence>MKHDRDTQGIDLTGRIKSLEQFTGSLVARPAAEDGAGPDADVIPIHEVPRSRVPAPRRSRVFLRNGSGHGFFADLTVTAPRPRLPRLPLADM</sequence>
<gene>
    <name evidence="1" type="ORF">NCI01_02680</name>
</gene>
<dbReference type="RefSeq" id="WP_254179919.1">
    <property type="nucleotide sequence ID" value="NZ_JANARS010000001.1"/>
</dbReference>
<name>A0ABT1KSH7_9ACTN</name>
<reference evidence="1 2" key="1">
    <citation type="submission" date="2022-06" db="EMBL/GenBank/DDBJ databases">
        <authorList>
            <person name="So Y."/>
        </authorList>
    </citation>
    <scope>NUCLEOTIDE SEQUENCE [LARGE SCALE GENOMIC DNA]</scope>
    <source>
        <strain evidence="1 2">STR3</strain>
    </source>
</reference>
<evidence type="ECO:0000313" key="2">
    <source>
        <dbReference type="Proteomes" id="UP001204524"/>
    </source>
</evidence>
<evidence type="ECO:0000313" key="1">
    <source>
        <dbReference type="EMBL" id="MCP3420694.1"/>
    </source>
</evidence>
<proteinExistence type="predicted"/>
<dbReference type="Proteomes" id="UP001204524">
    <property type="component" value="Unassembled WGS sequence"/>
</dbReference>
<dbReference type="EMBL" id="JANARS010000001">
    <property type="protein sequence ID" value="MCP3420694.1"/>
    <property type="molecule type" value="Genomic_DNA"/>
</dbReference>
<accession>A0ABT1KSH7</accession>
<organism evidence="1 2">
    <name type="scientific">Nocardioides pinisoli</name>
    <dbReference type="NCBI Taxonomy" id="2950279"/>
    <lineage>
        <taxon>Bacteria</taxon>
        <taxon>Bacillati</taxon>
        <taxon>Actinomycetota</taxon>
        <taxon>Actinomycetes</taxon>
        <taxon>Propionibacteriales</taxon>
        <taxon>Nocardioidaceae</taxon>
        <taxon>Nocardioides</taxon>
    </lineage>
</organism>